<evidence type="ECO:0000313" key="2">
    <source>
        <dbReference type="Proteomes" id="UP000835052"/>
    </source>
</evidence>
<protein>
    <submittedName>
        <fullName evidence="1">Uncharacterized protein</fullName>
    </submittedName>
</protein>
<name>A0A8S1HJQ5_9PELO</name>
<dbReference type="Proteomes" id="UP000835052">
    <property type="component" value="Unassembled WGS sequence"/>
</dbReference>
<sequence>MVKTQPTTLITGGSEQREMVCCWESDQFGYVKEKRWDVSFFLTSMKTGGTALRFERRGAGWCRRPTGEAAICEPKNDTTLSGIHGDWPNRK</sequence>
<dbReference type="AlphaFoldDB" id="A0A8S1HJQ5"/>
<organism evidence="1 2">
    <name type="scientific">Caenorhabditis auriculariae</name>
    <dbReference type="NCBI Taxonomy" id="2777116"/>
    <lineage>
        <taxon>Eukaryota</taxon>
        <taxon>Metazoa</taxon>
        <taxon>Ecdysozoa</taxon>
        <taxon>Nematoda</taxon>
        <taxon>Chromadorea</taxon>
        <taxon>Rhabditida</taxon>
        <taxon>Rhabditina</taxon>
        <taxon>Rhabditomorpha</taxon>
        <taxon>Rhabditoidea</taxon>
        <taxon>Rhabditidae</taxon>
        <taxon>Peloderinae</taxon>
        <taxon>Caenorhabditis</taxon>
    </lineage>
</organism>
<reference evidence="1" key="1">
    <citation type="submission" date="2020-10" db="EMBL/GenBank/DDBJ databases">
        <authorList>
            <person name="Kikuchi T."/>
        </authorList>
    </citation>
    <scope>NUCLEOTIDE SEQUENCE</scope>
    <source>
        <strain evidence="1">NKZ352</strain>
    </source>
</reference>
<comment type="caution">
    <text evidence="1">The sequence shown here is derived from an EMBL/GenBank/DDBJ whole genome shotgun (WGS) entry which is preliminary data.</text>
</comment>
<evidence type="ECO:0000313" key="1">
    <source>
        <dbReference type="EMBL" id="CAD6193490.1"/>
    </source>
</evidence>
<accession>A0A8S1HJQ5</accession>
<gene>
    <name evidence="1" type="ORF">CAUJ_LOCUS9409</name>
</gene>
<keyword evidence="2" id="KW-1185">Reference proteome</keyword>
<proteinExistence type="predicted"/>
<dbReference type="EMBL" id="CAJGYM010000035">
    <property type="protein sequence ID" value="CAD6193490.1"/>
    <property type="molecule type" value="Genomic_DNA"/>
</dbReference>